<evidence type="ECO:0000256" key="1">
    <source>
        <dbReference type="SAM" id="Phobius"/>
    </source>
</evidence>
<evidence type="ECO:0000313" key="2">
    <source>
        <dbReference type="EMBL" id="RUR80256.1"/>
    </source>
</evidence>
<keyword evidence="3" id="KW-1185">Reference proteome</keyword>
<keyword evidence="1" id="KW-0812">Transmembrane</keyword>
<feature type="transmembrane region" description="Helical" evidence="1">
    <location>
        <begin position="21"/>
        <end position="46"/>
    </location>
</feature>
<comment type="caution">
    <text evidence="2">The sequence shown here is derived from an EMBL/GenBank/DDBJ whole genome shotgun (WGS) entry which is preliminary data.</text>
</comment>
<dbReference type="Proteomes" id="UP000268857">
    <property type="component" value="Unassembled WGS sequence"/>
</dbReference>
<dbReference type="EMBL" id="RSCJ01000011">
    <property type="protein sequence ID" value="RUR80256.1"/>
    <property type="molecule type" value="Genomic_DNA"/>
</dbReference>
<dbReference type="RefSeq" id="WP_016873925.1">
    <property type="nucleotide sequence ID" value="NZ_AJLN01000050.1"/>
</dbReference>
<reference evidence="2 3" key="1">
    <citation type="journal article" date="2019" name="Genome Biol. Evol.">
        <title>Day and night: Metabolic profiles and evolutionary relationships of six axenic non-marine cyanobacteria.</title>
        <authorList>
            <person name="Will S.E."/>
            <person name="Henke P."/>
            <person name="Boedeker C."/>
            <person name="Huang S."/>
            <person name="Brinkmann H."/>
            <person name="Rohde M."/>
            <person name="Jarek M."/>
            <person name="Friedl T."/>
            <person name="Seufert S."/>
            <person name="Schumacher M."/>
            <person name="Overmann J."/>
            <person name="Neumann-Schaal M."/>
            <person name="Petersen J."/>
        </authorList>
    </citation>
    <scope>NUCLEOTIDE SEQUENCE [LARGE SCALE GENOMIC DNA]</scope>
    <source>
        <strain evidence="2 3">PCC 6912</strain>
    </source>
</reference>
<proteinExistence type="predicted"/>
<dbReference type="AlphaFoldDB" id="A0A3S0XXR4"/>
<keyword evidence="1" id="KW-0472">Membrane</keyword>
<gene>
    <name evidence="2" type="ORF">PCC6912_31160</name>
</gene>
<organism evidence="2 3">
    <name type="scientific">Chlorogloeopsis fritschii PCC 6912</name>
    <dbReference type="NCBI Taxonomy" id="211165"/>
    <lineage>
        <taxon>Bacteria</taxon>
        <taxon>Bacillati</taxon>
        <taxon>Cyanobacteriota</taxon>
        <taxon>Cyanophyceae</taxon>
        <taxon>Nostocales</taxon>
        <taxon>Chlorogloeopsidaceae</taxon>
        <taxon>Chlorogloeopsis</taxon>
    </lineage>
</organism>
<sequence length="47" mass="5329">MAIRSNNSETNNLWQKIQQDSVSWGALILWMIGLAVMLTLVAMFAYV</sequence>
<evidence type="ECO:0000313" key="3">
    <source>
        <dbReference type="Proteomes" id="UP000268857"/>
    </source>
</evidence>
<keyword evidence="1" id="KW-1133">Transmembrane helix</keyword>
<name>A0A3S0XXR4_CHLFR</name>
<protein>
    <submittedName>
        <fullName evidence="2">Uncharacterized protein</fullName>
    </submittedName>
</protein>
<accession>A0A3S0XXR4</accession>